<dbReference type="InterPro" id="IPR019149">
    <property type="entry name" value="ABHD18"/>
</dbReference>
<dbReference type="OrthoDB" id="9987145at2759"/>
<sequence>MSTRYVDALFRAVSSSSGRLDLQNVLATLTTQTLTQAAVPLDHFYARIGAINGPFFPAGWGNLGVVKYEEDLLHLTQTDPSSIKLSWRLVERGARDGTEYVLYEGTFRTPCLQRVYDALPPESRTGRVQLLMPSSLRDFEPLQQRDDAAKSGSLRGQGASAQGGVDGPGAVVHLAATGDQTFGRRLRLGAPLLKDRGSKLLRVSDLLTLGWATIAESISLLHWLREQGFGPLGMCGLSMGGVHASMTAGLYPGDVAVTPLLAPRSAAVAYCDGAMRAVMAWEPLLKEVDENNNRITQVVMSAGRAVTLELPGARESVALMREATYALADLEAAGEKRHMAEAAAGGGGGSSGAGATGAAASAAGEASSCASAPAKVAAGVAGGATGVLRSLPNLSIMDVYGALAETALRVAGLRRAEERGKQAQQGQERLGRRAPGAGAKGAVAADGEAGVPFSGIPAAHGDAGLEQQQQQQRGSCQSTTGRDPRVGRSHPPPHGPDTPFPPQRPVPHGHAASASPVADPAGSPDGGGREADAGAGSVMGRRLLGDLGRAVKQLRAGDRRMDNPDTVMRLKRVLETYTDITRYPRPRRADAAVIVAARDDAYVSGESVRQLHEYWPGSELRMVSGGHVSAFLMHQDAFRQAIRDSLTRVARPPPPR</sequence>
<comment type="caution">
    <text evidence="2">The sequence shown here is derived from an EMBL/GenBank/DDBJ whole genome shotgun (WGS) entry which is preliminary data.</text>
</comment>
<feature type="region of interest" description="Disordered" evidence="1">
    <location>
        <begin position="147"/>
        <end position="166"/>
    </location>
</feature>
<dbReference type="AlphaFoldDB" id="A0A150GLT9"/>
<dbReference type="InterPro" id="IPR029058">
    <property type="entry name" value="AB_hydrolase_fold"/>
</dbReference>
<dbReference type="SUPFAM" id="SSF53474">
    <property type="entry name" value="alpha/beta-Hydrolases"/>
    <property type="match status" value="1"/>
</dbReference>
<dbReference type="Pfam" id="PF09752">
    <property type="entry name" value="ABHD18"/>
    <property type="match status" value="2"/>
</dbReference>
<proteinExistence type="predicted"/>
<dbReference type="PANTHER" id="PTHR13617">
    <property type="entry name" value="PROTEIN ABHD18"/>
    <property type="match status" value="1"/>
</dbReference>
<dbReference type="EMBL" id="LSYV01000018">
    <property type="protein sequence ID" value="KXZ50280.1"/>
    <property type="molecule type" value="Genomic_DNA"/>
</dbReference>
<evidence type="ECO:0000313" key="3">
    <source>
        <dbReference type="Proteomes" id="UP000075714"/>
    </source>
</evidence>
<protein>
    <submittedName>
        <fullName evidence="2">Uncharacterized protein</fullName>
    </submittedName>
</protein>
<name>A0A150GLT9_GONPE</name>
<organism evidence="2 3">
    <name type="scientific">Gonium pectorale</name>
    <name type="common">Green alga</name>
    <dbReference type="NCBI Taxonomy" id="33097"/>
    <lineage>
        <taxon>Eukaryota</taxon>
        <taxon>Viridiplantae</taxon>
        <taxon>Chlorophyta</taxon>
        <taxon>core chlorophytes</taxon>
        <taxon>Chlorophyceae</taxon>
        <taxon>CS clade</taxon>
        <taxon>Chlamydomonadales</taxon>
        <taxon>Volvocaceae</taxon>
        <taxon>Gonium</taxon>
    </lineage>
</organism>
<feature type="compositionally biased region" description="Pro residues" evidence="1">
    <location>
        <begin position="490"/>
        <end position="505"/>
    </location>
</feature>
<dbReference type="Gene3D" id="3.40.50.1820">
    <property type="entry name" value="alpha/beta hydrolase"/>
    <property type="match status" value="2"/>
</dbReference>
<keyword evidence="3" id="KW-1185">Reference proteome</keyword>
<reference evidence="3" key="1">
    <citation type="journal article" date="2016" name="Nat. Commun.">
        <title>The Gonium pectorale genome demonstrates co-option of cell cycle regulation during the evolution of multicellularity.</title>
        <authorList>
            <person name="Hanschen E.R."/>
            <person name="Marriage T.N."/>
            <person name="Ferris P.J."/>
            <person name="Hamaji T."/>
            <person name="Toyoda A."/>
            <person name="Fujiyama A."/>
            <person name="Neme R."/>
            <person name="Noguchi H."/>
            <person name="Minakuchi Y."/>
            <person name="Suzuki M."/>
            <person name="Kawai-Toyooka H."/>
            <person name="Smith D.R."/>
            <person name="Sparks H."/>
            <person name="Anderson J."/>
            <person name="Bakaric R."/>
            <person name="Luria V."/>
            <person name="Karger A."/>
            <person name="Kirschner M.W."/>
            <person name="Durand P.M."/>
            <person name="Michod R.E."/>
            <person name="Nozaki H."/>
            <person name="Olson B.J."/>
        </authorList>
    </citation>
    <scope>NUCLEOTIDE SEQUENCE [LARGE SCALE GENOMIC DNA]</scope>
    <source>
        <strain evidence="3">NIES-2863</strain>
    </source>
</reference>
<accession>A0A150GLT9</accession>
<evidence type="ECO:0000313" key="2">
    <source>
        <dbReference type="EMBL" id="KXZ50280.1"/>
    </source>
</evidence>
<gene>
    <name evidence="2" type="ORF">GPECTOR_17g919</name>
</gene>
<dbReference type="Proteomes" id="UP000075714">
    <property type="component" value="Unassembled WGS sequence"/>
</dbReference>
<feature type="region of interest" description="Disordered" evidence="1">
    <location>
        <begin position="419"/>
        <end position="535"/>
    </location>
</feature>
<evidence type="ECO:0000256" key="1">
    <source>
        <dbReference type="SAM" id="MobiDB-lite"/>
    </source>
</evidence>
<dbReference type="PANTHER" id="PTHR13617:SF14">
    <property type="entry name" value="PROTEIN ABHD18"/>
    <property type="match status" value="1"/>
</dbReference>
<feature type="compositionally biased region" description="Low complexity" evidence="1">
    <location>
        <begin position="433"/>
        <end position="450"/>
    </location>
</feature>